<dbReference type="EMBL" id="BMXS01000001">
    <property type="protein sequence ID" value="GGX78878.1"/>
    <property type="molecule type" value="Genomic_DNA"/>
</dbReference>
<organism evidence="3 4">
    <name type="scientific">Litchfieldella qijiaojingensis</name>
    <dbReference type="NCBI Taxonomy" id="980347"/>
    <lineage>
        <taxon>Bacteria</taxon>
        <taxon>Pseudomonadati</taxon>
        <taxon>Pseudomonadota</taxon>
        <taxon>Gammaproteobacteria</taxon>
        <taxon>Oceanospirillales</taxon>
        <taxon>Halomonadaceae</taxon>
        <taxon>Litchfieldella</taxon>
    </lineage>
</organism>
<comment type="caution">
    <text evidence="3">The sequence shown here is derived from an EMBL/GenBank/DDBJ whole genome shotgun (WGS) entry which is preliminary data.</text>
</comment>
<dbReference type="RefSeq" id="WP_229803145.1">
    <property type="nucleotide sequence ID" value="NZ_BMXS01000001.1"/>
</dbReference>
<feature type="transmembrane region" description="Helical" evidence="1">
    <location>
        <begin position="6"/>
        <end position="24"/>
    </location>
</feature>
<proteinExistence type="predicted"/>
<dbReference type="CDD" id="cd06661">
    <property type="entry name" value="GGCT_like"/>
    <property type="match status" value="1"/>
</dbReference>
<keyword evidence="1" id="KW-1133">Transmembrane helix</keyword>
<protein>
    <recommendedName>
        <fullName evidence="2">Gamma-glutamylcyclotransferase AIG2-like domain-containing protein</fullName>
    </recommendedName>
</protein>
<keyword evidence="1" id="KW-0472">Membrane</keyword>
<dbReference type="Gene3D" id="3.10.490.10">
    <property type="entry name" value="Gamma-glutamyl cyclotransferase-like"/>
    <property type="match status" value="1"/>
</dbReference>
<feature type="domain" description="Gamma-glutamylcyclotransferase AIG2-like" evidence="2">
    <location>
        <begin position="48"/>
        <end position="134"/>
    </location>
</feature>
<reference evidence="4" key="1">
    <citation type="journal article" date="2019" name="Int. J. Syst. Evol. Microbiol.">
        <title>The Global Catalogue of Microorganisms (GCM) 10K type strain sequencing project: providing services to taxonomists for standard genome sequencing and annotation.</title>
        <authorList>
            <consortium name="The Broad Institute Genomics Platform"/>
            <consortium name="The Broad Institute Genome Sequencing Center for Infectious Disease"/>
            <person name="Wu L."/>
            <person name="Ma J."/>
        </authorList>
    </citation>
    <scope>NUCLEOTIDE SEQUENCE [LARGE SCALE GENOMIC DNA]</scope>
    <source>
        <strain evidence="4">KCTC 22228</strain>
    </source>
</reference>
<evidence type="ECO:0000259" key="2">
    <source>
        <dbReference type="Pfam" id="PF06094"/>
    </source>
</evidence>
<dbReference type="InterPro" id="IPR009288">
    <property type="entry name" value="AIG2-like_dom"/>
</dbReference>
<evidence type="ECO:0000256" key="1">
    <source>
        <dbReference type="SAM" id="Phobius"/>
    </source>
</evidence>
<evidence type="ECO:0000313" key="3">
    <source>
        <dbReference type="EMBL" id="GGX78878.1"/>
    </source>
</evidence>
<gene>
    <name evidence="3" type="ORF">GCM10007160_02680</name>
</gene>
<dbReference type="InterPro" id="IPR013024">
    <property type="entry name" value="GGCT-like"/>
</dbReference>
<name>A0ABQ2YBC7_9GAMM</name>
<evidence type="ECO:0000313" key="4">
    <source>
        <dbReference type="Proteomes" id="UP000653056"/>
    </source>
</evidence>
<keyword evidence="1" id="KW-0812">Transmembrane</keyword>
<sequence>MPHLRYVLLGTAGTTVALIGYLWLTLLSPFTYDRPEWLPDIQSGEHQVFVYGTLRYPFVRWLVYGRAGDPEPATLEGFRRNALDLAEAPGESVNGLLLHVDAEELSRLDRYERLGLRYERVLMTLADGREAWVYRRL</sequence>
<dbReference type="Proteomes" id="UP000653056">
    <property type="component" value="Unassembled WGS sequence"/>
</dbReference>
<dbReference type="Pfam" id="PF06094">
    <property type="entry name" value="GGACT"/>
    <property type="match status" value="1"/>
</dbReference>
<dbReference type="InterPro" id="IPR036568">
    <property type="entry name" value="GGCT-like_sf"/>
</dbReference>
<dbReference type="SUPFAM" id="SSF110857">
    <property type="entry name" value="Gamma-glutamyl cyclotransferase-like"/>
    <property type="match status" value="1"/>
</dbReference>
<keyword evidence="4" id="KW-1185">Reference proteome</keyword>
<accession>A0ABQ2YBC7</accession>